<dbReference type="InterPro" id="IPR016160">
    <property type="entry name" value="Ald_DH_CS_CYS"/>
</dbReference>
<dbReference type="SUPFAM" id="SSF53720">
    <property type="entry name" value="ALDH-like"/>
    <property type="match status" value="1"/>
</dbReference>
<gene>
    <name evidence="6" type="ORF">RR42_s2371</name>
</gene>
<keyword evidence="7" id="KW-1185">Reference proteome</keyword>
<evidence type="ECO:0000256" key="2">
    <source>
        <dbReference type="ARBA" id="ARBA00023002"/>
    </source>
</evidence>
<dbReference type="OrthoDB" id="6187633at2"/>
<dbReference type="InterPro" id="IPR015590">
    <property type="entry name" value="Aldehyde_DH_dom"/>
</dbReference>
<feature type="active site" evidence="3">
    <location>
        <position position="268"/>
    </location>
</feature>
<dbReference type="FunFam" id="3.40.605.10:FF:000007">
    <property type="entry name" value="NAD/NADP-dependent betaine aldehyde dehydrogenase"/>
    <property type="match status" value="1"/>
</dbReference>
<dbReference type="PROSITE" id="PS00070">
    <property type="entry name" value="ALDEHYDE_DEHYDR_CYS"/>
    <property type="match status" value="1"/>
</dbReference>
<dbReference type="PROSITE" id="PS00687">
    <property type="entry name" value="ALDEHYDE_DEHYDR_GLU"/>
    <property type="match status" value="1"/>
</dbReference>
<keyword evidence="2 4" id="KW-0560">Oxidoreductase</keyword>
<dbReference type="InterPro" id="IPR016161">
    <property type="entry name" value="Ald_DH/histidinol_DH"/>
</dbReference>
<proteinExistence type="inferred from homology"/>
<dbReference type="RefSeq" id="WP_043355940.1">
    <property type="nucleotide sequence ID" value="NZ_CP010537.1"/>
</dbReference>
<dbReference type="InterPro" id="IPR016162">
    <property type="entry name" value="Ald_DH_N"/>
</dbReference>
<dbReference type="FunFam" id="3.40.309.10:FF:000012">
    <property type="entry name" value="Betaine aldehyde dehydrogenase"/>
    <property type="match status" value="1"/>
</dbReference>
<dbReference type="Proteomes" id="UP000031843">
    <property type="component" value="Chromosome secondary"/>
</dbReference>
<comment type="similarity">
    <text evidence="1 4">Belongs to the aldehyde dehydrogenase family.</text>
</comment>
<dbReference type="InterPro" id="IPR016163">
    <property type="entry name" value="Ald_DH_C"/>
</dbReference>
<dbReference type="GO" id="GO:0004029">
    <property type="term" value="F:aldehyde dehydrogenase (NAD+) activity"/>
    <property type="evidence" value="ECO:0007669"/>
    <property type="project" value="UniProtKB-EC"/>
</dbReference>
<reference evidence="6 7" key="1">
    <citation type="journal article" date="2015" name="Genome Announc.">
        <title>Complete Genome Sequence of Cupriavidus basilensis 4G11, Isolated from the Oak Ridge Field Research Center Site.</title>
        <authorList>
            <person name="Ray J."/>
            <person name="Waters R.J."/>
            <person name="Skerker J.M."/>
            <person name="Kuehl J.V."/>
            <person name="Price M.N."/>
            <person name="Huang J."/>
            <person name="Chakraborty R."/>
            <person name="Arkin A.P."/>
            <person name="Deutschbauer A."/>
        </authorList>
    </citation>
    <scope>NUCLEOTIDE SEQUENCE [LARGE SCALE GENOMIC DNA]</scope>
    <source>
        <strain evidence="6">4G11</strain>
    </source>
</reference>
<evidence type="ECO:0000256" key="1">
    <source>
        <dbReference type="ARBA" id="ARBA00009986"/>
    </source>
</evidence>
<dbReference type="EC" id="1.2.1.3" evidence="6"/>
<dbReference type="PANTHER" id="PTHR11699">
    <property type="entry name" value="ALDEHYDE DEHYDROGENASE-RELATED"/>
    <property type="match status" value="1"/>
</dbReference>
<evidence type="ECO:0000259" key="5">
    <source>
        <dbReference type="Pfam" id="PF00171"/>
    </source>
</evidence>
<evidence type="ECO:0000313" key="7">
    <source>
        <dbReference type="Proteomes" id="UP000031843"/>
    </source>
</evidence>
<dbReference type="EMBL" id="CP010537">
    <property type="protein sequence ID" value="AJG23953.1"/>
    <property type="molecule type" value="Genomic_DNA"/>
</dbReference>
<sequence>MNAPKEARSGLNQAIRNAMLIDGEWRQAESGETFAVFDPATGEEIARVPAGGAADIDAAVAAAGRAFAGGTWRAMMPAQRERLLLKLADLVEQHGDELARLETLNNGKLLAFSQGLEVGGSAQWLRYMAGWATKIEGSTLDVSVPFPPGTRYSAMTRRSPVGVVGAIVPWNFPLLMAVWKIAPALACGCTVVLKPAEETPLTALRLAELALEAGFPPGVLNVVTGDGVPGAALVAHPGVNKITFTGSTEVGRLIGARCGQDIRRVSLELGGKSPVIVLDDCDPAHAIQGAAGAIFLNQGQVCTAGSRLYVARRHYDQVVEGLGKVANATVLGSGLDPASQMGPLVSSRHRDKVMGLIGTGRSEGADIVAGGTALDRPGYFVRPTVVANAACKDLTLVREEVFGPVVVAMPFDDPEAVLAEANRSEYGLGASIWSNDLRAVQRLVDGLDAGTVWVNTHNIVDPNMPFGGYKASGVGREHGRSAIEAYTEIKSVCMAY</sequence>
<dbReference type="Pfam" id="PF00171">
    <property type="entry name" value="Aldedh"/>
    <property type="match status" value="1"/>
</dbReference>
<dbReference type="AlphaFoldDB" id="A0A0C4YLL5"/>
<feature type="domain" description="Aldehyde dehydrogenase" evidence="5">
    <location>
        <begin position="25"/>
        <end position="492"/>
    </location>
</feature>
<name>A0A0C4YLL5_9BURK</name>
<dbReference type="KEGG" id="cbw:RR42_s2371"/>
<dbReference type="InterPro" id="IPR029510">
    <property type="entry name" value="Ald_DH_CS_GLU"/>
</dbReference>
<dbReference type="Gene3D" id="3.40.605.10">
    <property type="entry name" value="Aldehyde Dehydrogenase, Chain A, domain 1"/>
    <property type="match status" value="1"/>
</dbReference>
<evidence type="ECO:0000313" key="6">
    <source>
        <dbReference type="EMBL" id="AJG23953.1"/>
    </source>
</evidence>
<protein>
    <submittedName>
        <fullName evidence="6">Aldehyde dehydrogenase</fullName>
        <ecNumber evidence="6">1.2.1.3</ecNumber>
    </submittedName>
</protein>
<dbReference type="STRING" id="68895.RR42_s2371"/>
<organism evidence="6 7">
    <name type="scientific">Cupriavidus basilensis</name>
    <dbReference type="NCBI Taxonomy" id="68895"/>
    <lineage>
        <taxon>Bacteria</taxon>
        <taxon>Pseudomonadati</taxon>
        <taxon>Pseudomonadota</taxon>
        <taxon>Betaproteobacteria</taxon>
        <taxon>Burkholderiales</taxon>
        <taxon>Burkholderiaceae</taxon>
        <taxon>Cupriavidus</taxon>
    </lineage>
</organism>
<accession>A0A0C4YLL5</accession>
<dbReference type="NCBIfam" id="NF045735">
    <property type="entry name" value="PaDhStyDPseudo"/>
    <property type="match status" value="1"/>
</dbReference>
<evidence type="ECO:0000256" key="3">
    <source>
        <dbReference type="PROSITE-ProRule" id="PRU10007"/>
    </source>
</evidence>
<dbReference type="Gene3D" id="3.40.309.10">
    <property type="entry name" value="Aldehyde Dehydrogenase, Chain A, domain 2"/>
    <property type="match status" value="1"/>
</dbReference>
<evidence type="ECO:0000256" key="4">
    <source>
        <dbReference type="RuleBase" id="RU003345"/>
    </source>
</evidence>
<dbReference type="InterPro" id="IPR054805">
    <property type="entry name" value="StyD"/>
</dbReference>